<keyword evidence="3" id="KW-0217">Developmental protein</keyword>
<feature type="domain" description="G-protein coupled receptors family 2 profile 2" evidence="14">
    <location>
        <begin position="956"/>
        <end position="1271"/>
    </location>
</feature>
<evidence type="ECO:0000256" key="2">
    <source>
        <dbReference type="ARBA" id="ARBA00008077"/>
    </source>
</evidence>
<dbReference type="PROSITE" id="PS50261">
    <property type="entry name" value="G_PROTEIN_RECEP_F2_4"/>
    <property type="match status" value="1"/>
</dbReference>
<feature type="compositionally biased region" description="Polar residues" evidence="11">
    <location>
        <begin position="255"/>
        <end position="267"/>
    </location>
</feature>
<comment type="similarity">
    <text evidence="2">Belongs to the G-protein coupled receptor Fz/Smo family.</text>
</comment>
<feature type="region of interest" description="Disordered" evidence="11">
    <location>
        <begin position="196"/>
        <end position="394"/>
    </location>
</feature>
<dbReference type="GO" id="GO:0017147">
    <property type="term" value="F:Wnt-protein binding"/>
    <property type="evidence" value="ECO:0007669"/>
    <property type="project" value="TreeGrafter"/>
</dbReference>
<evidence type="ECO:0000256" key="9">
    <source>
        <dbReference type="PROSITE-ProRule" id="PRU00090"/>
    </source>
</evidence>
<evidence type="ECO:0000256" key="3">
    <source>
        <dbReference type="ARBA" id="ARBA00022473"/>
    </source>
</evidence>
<feature type="transmembrane region" description="Helical" evidence="12">
    <location>
        <begin position="1242"/>
        <end position="1264"/>
    </location>
</feature>
<dbReference type="SUPFAM" id="SSF63501">
    <property type="entry name" value="Frizzled cysteine-rich domain"/>
    <property type="match status" value="1"/>
</dbReference>
<dbReference type="SMART" id="SM00063">
    <property type="entry name" value="FRI"/>
    <property type="match status" value="1"/>
</dbReference>
<dbReference type="PANTHER" id="PTHR11309:SF47">
    <property type="entry name" value="FRIZZLED"/>
    <property type="match status" value="1"/>
</dbReference>
<dbReference type="Pfam" id="PF01534">
    <property type="entry name" value="Frizzled"/>
    <property type="match status" value="1"/>
</dbReference>
<feature type="disulfide bond" evidence="9">
    <location>
        <begin position="770"/>
        <end position="831"/>
    </location>
</feature>
<keyword evidence="16" id="KW-1185">Reference proteome</keyword>
<keyword evidence="6 12" id="KW-0472">Membrane</keyword>
<dbReference type="PROSITE" id="PS00028">
    <property type="entry name" value="ZINC_FINGER_C2H2_1"/>
    <property type="match status" value="1"/>
</dbReference>
<feature type="region of interest" description="Disordered" evidence="11">
    <location>
        <begin position="642"/>
        <end position="756"/>
    </location>
</feature>
<protein>
    <submittedName>
        <fullName evidence="15">Uncharacterized protein</fullName>
    </submittedName>
</protein>
<dbReference type="InterPro" id="IPR017981">
    <property type="entry name" value="GPCR_2-like_7TM"/>
</dbReference>
<comment type="subcellular location">
    <subcellularLocation>
        <location evidence="1">Membrane</location>
        <topology evidence="1">Multi-pass membrane protein</topology>
    </subcellularLocation>
</comment>
<evidence type="ECO:0000256" key="7">
    <source>
        <dbReference type="ARBA" id="ARBA00023157"/>
    </source>
</evidence>
<dbReference type="CDD" id="cd15034">
    <property type="entry name" value="7tmF_FZD1_2_7-like"/>
    <property type="match status" value="1"/>
</dbReference>
<gene>
    <name evidence="15" type="ORF">V9T40_011662</name>
</gene>
<dbReference type="Pfam" id="PF01392">
    <property type="entry name" value="Fz"/>
    <property type="match status" value="1"/>
</dbReference>
<feature type="transmembrane region" description="Helical" evidence="12">
    <location>
        <begin position="1049"/>
        <end position="1075"/>
    </location>
</feature>
<keyword evidence="7 9" id="KW-1015">Disulfide bond</keyword>
<evidence type="ECO:0000256" key="8">
    <source>
        <dbReference type="ARBA" id="ARBA00023170"/>
    </source>
</evidence>
<feature type="transmembrane region" description="Helical" evidence="12">
    <location>
        <begin position="133"/>
        <end position="155"/>
    </location>
</feature>
<feature type="transmembrane region" description="Helical" evidence="12">
    <location>
        <begin position="1128"/>
        <end position="1158"/>
    </location>
</feature>
<feature type="compositionally biased region" description="Low complexity" evidence="11">
    <location>
        <begin position="201"/>
        <end position="218"/>
    </location>
</feature>
<evidence type="ECO:0000256" key="6">
    <source>
        <dbReference type="ARBA" id="ARBA00023136"/>
    </source>
</evidence>
<dbReference type="InterPro" id="IPR000539">
    <property type="entry name" value="Frizzled/Smoothened_7TM"/>
</dbReference>
<dbReference type="InterPro" id="IPR013087">
    <property type="entry name" value="Znf_C2H2_type"/>
</dbReference>
<evidence type="ECO:0000259" key="13">
    <source>
        <dbReference type="PROSITE" id="PS50038"/>
    </source>
</evidence>
<evidence type="ECO:0000256" key="1">
    <source>
        <dbReference type="ARBA" id="ARBA00004141"/>
    </source>
</evidence>
<feature type="transmembrane region" description="Helical" evidence="12">
    <location>
        <begin position="1087"/>
        <end position="1108"/>
    </location>
</feature>
<feature type="disulfide bond" evidence="9">
    <location>
        <begin position="845"/>
        <end position="869"/>
    </location>
</feature>
<evidence type="ECO:0000313" key="16">
    <source>
        <dbReference type="Proteomes" id="UP001367676"/>
    </source>
</evidence>
<proteinExistence type="inferred from homology"/>
<keyword evidence="5 12" id="KW-1133">Transmembrane helix</keyword>
<comment type="caution">
    <text evidence="9">Lacks conserved residue(s) required for the propagation of feature annotation.</text>
</comment>
<dbReference type="GO" id="GO:0005886">
    <property type="term" value="C:plasma membrane"/>
    <property type="evidence" value="ECO:0007669"/>
    <property type="project" value="TreeGrafter"/>
</dbReference>
<reference evidence="15 16" key="1">
    <citation type="submission" date="2024-03" db="EMBL/GenBank/DDBJ databases">
        <title>Adaptation during the transition from Ophiocordyceps entomopathogen to insect associate is accompanied by gene loss and intensified selection.</title>
        <authorList>
            <person name="Ward C.M."/>
            <person name="Onetto C.A."/>
            <person name="Borneman A.R."/>
        </authorList>
    </citation>
    <scope>NUCLEOTIDE SEQUENCE [LARGE SCALE GENOMIC DNA]</scope>
    <source>
        <strain evidence="15">AWRI1</strain>
        <tissue evidence="15">Single Adult Female</tissue>
    </source>
</reference>
<feature type="transmembrane region" description="Helical" evidence="12">
    <location>
        <begin position="1179"/>
        <end position="1200"/>
    </location>
</feature>
<feature type="compositionally biased region" description="Basic and acidic residues" evidence="11">
    <location>
        <begin position="223"/>
        <end position="232"/>
    </location>
</feature>
<evidence type="ECO:0000259" key="14">
    <source>
        <dbReference type="PROSITE" id="PS50261"/>
    </source>
</evidence>
<evidence type="ECO:0000256" key="5">
    <source>
        <dbReference type="ARBA" id="ARBA00022989"/>
    </source>
</evidence>
<evidence type="ECO:0000313" key="15">
    <source>
        <dbReference type="EMBL" id="KAK7574471.1"/>
    </source>
</evidence>
<accession>A0AAN9TLF1</accession>
<feature type="compositionally biased region" description="Basic and acidic residues" evidence="11">
    <location>
        <begin position="566"/>
        <end position="576"/>
    </location>
</feature>
<feature type="coiled-coil region" evidence="10">
    <location>
        <begin position="429"/>
        <end position="456"/>
    </location>
</feature>
<feature type="domain" description="FZ" evidence="13">
    <location>
        <begin position="768"/>
        <end position="881"/>
    </location>
</feature>
<organism evidence="15 16">
    <name type="scientific">Parthenolecanium corni</name>
    <dbReference type="NCBI Taxonomy" id="536013"/>
    <lineage>
        <taxon>Eukaryota</taxon>
        <taxon>Metazoa</taxon>
        <taxon>Ecdysozoa</taxon>
        <taxon>Arthropoda</taxon>
        <taxon>Hexapoda</taxon>
        <taxon>Insecta</taxon>
        <taxon>Pterygota</taxon>
        <taxon>Neoptera</taxon>
        <taxon>Paraneoptera</taxon>
        <taxon>Hemiptera</taxon>
        <taxon>Sternorrhyncha</taxon>
        <taxon>Coccoidea</taxon>
        <taxon>Coccidae</taxon>
        <taxon>Parthenolecanium</taxon>
    </lineage>
</organism>
<feature type="compositionally biased region" description="Basic and acidic residues" evidence="11">
    <location>
        <begin position="642"/>
        <end position="661"/>
    </location>
</feature>
<dbReference type="GO" id="GO:0060070">
    <property type="term" value="P:canonical Wnt signaling pathway"/>
    <property type="evidence" value="ECO:0007669"/>
    <property type="project" value="TreeGrafter"/>
</dbReference>
<feature type="compositionally biased region" description="Acidic residues" evidence="11">
    <location>
        <begin position="340"/>
        <end position="354"/>
    </location>
</feature>
<dbReference type="PANTHER" id="PTHR11309">
    <property type="entry name" value="FRIZZLED"/>
    <property type="match status" value="1"/>
</dbReference>
<feature type="compositionally biased region" description="Basic and acidic residues" evidence="11">
    <location>
        <begin position="368"/>
        <end position="379"/>
    </location>
</feature>
<feature type="compositionally biased region" description="Basic and acidic residues" evidence="11">
    <location>
        <begin position="320"/>
        <end position="339"/>
    </location>
</feature>
<keyword evidence="10" id="KW-0175">Coiled coil</keyword>
<name>A0AAN9TLF1_9HEMI</name>
<dbReference type="PROSITE" id="PS50038">
    <property type="entry name" value="FZ"/>
    <property type="match status" value="1"/>
</dbReference>
<evidence type="ECO:0000256" key="10">
    <source>
        <dbReference type="SAM" id="Coils"/>
    </source>
</evidence>
<dbReference type="GO" id="GO:0042813">
    <property type="term" value="F:Wnt receptor activity"/>
    <property type="evidence" value="ECO:0007669"/>
    <property type="project" value="TreeGrafter"/>
</dbReference>
<feature type="disulfide bond" evidence="9">
    <location>
        <begin position="778"/>
        <end position="824"/>
    </location>
</feature>
<sequence>MGSWLIYENFLWKNNEIVRDRKREETSRLERETKKKSKHRERRTIFVRSLGERTMKERKIVLLKNRKNGPFVLWSERTNDRSFSSIDKKNENLAEAVSVLLEDELPHSVVVAEEEVLILIIVHQIANRLQRSLVFVVALFKVLVTIVVMIIVILVEEEPSVSAVSVIDILPPTLKVEEMKNPVFIVVKRERSYDEYDHPNRSFNSSNSSPYRSDSSPFLGKSYKKDFNDFKKPLPPSDRPSYSGRRPMRGFRGRISSNIRPSASRLSKTPMPSLLRRNPMSRSKPTSRLQLILRKKKQLQILRMRRERDTQLRPSSSGKSFHEDGKKLSSVKEEPRNYVDEDVDMEENPIDDDGPPGVSSPPRRKTPIRKEHDVSHEKSGSPPESSKFRERTHSPVGGFRRIALKCPHCKFECKMFKTYQAHLTTRWHKTAMEKLLNNLKHKLRRLRTEQREEQRVIDQRDDNFNRTSYCKLCKLNYKQTRQEHMTSDFHVSMSEFLNSKCKLCRMDFATPLLYENHRCTLTHIKRKAFLERKGSLKDKEEDNNEEENFMVLDSVGSADESNEDVESSKENTDSPKKISLEAKKKTTIIGGEYIKKVSIYYCKLCKLCLHYNPNRDAENCLLSHCRTRFHLKRFSLEDAKKNKSEKKLLNAESKSGEKKSADNVSVEAMDDNDEENEKFWVDDEVTGDDHRSSEDEDDFHSGNRYDRFSTSDEKDTTDKIKTEPEDDDEPKKDAEKQQNMKSDNFSHSSIGHPDNGLILDPDNSNWPSKCESISTTFCRDIEYNITVFPNLLHHQNQKEASHAIGQYISALKAKCSPDIQFFLCSLFFPLCTELRDPLPPCKSLCLSVLNGCKDILVAFHLKWPEELDCNKFPETQPCVHKNVSVPTSVGDITYDNPTMGLPDAATAGKDFPFKCPIQFRVPKGYEDSLHVGQVTAKNCGLPCDDMFFSNAERRLSRIWVGVWSIICAISCLFTVLTFMLNTSRFRYPERPIIFLSLCYLVVSVIYAIGFVSGNRVACRPPFPPQEEQVQMVSTIVQGTKVAPCTIMFIGLYFFTMASSLWWVILALTWFLAAGLKWSHEAIEANSQYFHLAAWAIPAIKTMSILALGKIEGDVLTGVCYVGLWDPDIARAFLLAPLLVYLVFGTIFLMLGFVSLFHIRTAMKRDGTKTDKLEKLMLRIGIFSVLYTLPAVTVIVCLIYEQMNFNHWMVTWHRRICHANSPNSYLIGCPSDDGLGLNRKPNFYIFMLKYLSSLIVGVTSCVWIASHKTVASWKELVSKILGKHGQTYV</sequence>
<feature type="region of interest" description="Disordered" evidence="11">
    <location>
        <begin position="556"/>
        <end position="576"/>
    </location>
</feature>
<feature type="compositionally biased region" description="Basic and acidic residues" evidence="11">
    <location>
        <begin position="677"/>
        <end position="738"/>
    </location>
</feature>
<feature type="transmembrane region" description="Helical" evidence="12">
    <location>
        <begin position="958"/>
        <end position="980"/>
    </location>
</feature>
<dbReference type="InterPro" id="IPR036790">
    <property type="entry name" value="Frizzled_dom_sf"/>
</dbReference>
<dbReference type="EMBL" id="JBBCAQ010000037">
    <property type="protein sequence ID" value="KAK7574471.1"/>
    <property type="molecule type" value="Genomic_DNA"/>
</dbReference>
<evidence type="ECO:0000256" key="12">
    <source>
        <dbReference type="SAM" id="Phobius"/>
    </source>
</evidence>
<dbReference type="Proteomes" id="UP001367676">
    <property type="component" value="Unassembled WGS sequence"/>
</dbReference>
<comment type="caution">
    <text evidence="15">The sequence shown here is derived from an EMBL/GenBank/DDBJ whole genome shotgun (WGS) entry which is preliminary data.</text>
</comment>
<evidence type="ECO:0000256" key="11">
    <source>
        <dbReference type="SAM" id="MobiDB-lite"/>
    </source>
</evidence>
<dbReference type="Gene3D" id="1.10.2000.10">
    <property type="entry name" value="Frizzled cysteine-rich domain"/>
    <property type="match status" value="1"/>
</dbReference>
<dbReference type="InterPro" id="IPR015526">
    <property type="entry name" value="Frizzled/SFRP"/>
</dbReference>
<dbReference type="InterPro" id="IPR020067">
    <property type="entry name" value="Frizzled_dom"/>
</dbReference>
<feature type="transmembrane region" description="Helical" evidence="12">
    <location>
        <begin position="992"/>
        <end position="1011"/>
    </location>
</feature>
<dbReference type="GO" id="GO:0035567">
    <property type="term" value="P:non-canonical Wnt signaling pathway"/>
    <property type="evidence" value="ECO:0007669"/>
    <property type="project" value="TreeGrafter"/>
</dbReference>
<keyword evidence="4 12" id="KW-0812">Transmembrane</keyword>
<dbReference type="SMART" id="SM01330">
    <property type="entry name" value="Frizzled"/>
    <property type="match status" value="1"/>
</dbReference>
<evidence type="ECO:0000256" key="4">
    <source>
        <dbReference type="ARBA" id="ARBA00022692"/>
    </source>
</evidence>
<keyword evidence="8" id="KW-0675">Receptor</keyword>
<dbReference type="PRINTS" id="PR00489">
    <property type="entry name" value="FRIZZLED"/>
</dbReference>
<feature type="compositionally biased region" description="Polar residues" evidence="11">
    <location>
        <begin position="739"/>
        <end position="749"/>
    </location>
</feature>
<dbReference type="Gene3D" id="1.20.1070.10">
    <property type="entry name" value="Rhodopsin 7-helix transmembrane proteins"/>
    <property type="match status" value="1"/>
</dbReference>